<organism evidence="2 3">
    <name type="scientific">Prorocentrum cordatum</name>
    <dbReference type="NCBI Taxonomy" id="2364126"/>
    <lineage>
        <taxon>Eukaryota</taxon>
        <taxon>Sar</taxon>
        <taxon>Alveolata</taxon>
        <taxon>Dinophyceae</taxon>
        <taxon>Prorocentrales</taxon>
        <taxon>Prorocentraceae</taxon>
        <taxon>Prorocentrum</taxon>
    </lineage>
</organism>
<keyword evidence="3" id="KW-1185">Reference proteome</keyword>
<feature type="region of interest" description="Disordered" evidence="1">
    <location>
        <begin position="171"/>
        <end position="195"/>
    </location>
</feature>
<evidence type="ECO:0000313" key="3">
    <source>
        <dbReference type="Proteomes" id="UP001189429"/>
    </source>
</evidence>
<dbReference type="EMBL" id="CAUYUJ010008269">
    <property type="protein sequence ID" value="CAK0823433.1"/>
    <property type="molecule type" value="Genomic_DNA"/>
</dbReference>
<gene>
    <name evidence="2" type="ORF">PCOR1329_LOCUS24139</name>
</gene>
<proteinExistence type="predicted"/>
<dbReference type="Proteomes" id="UP001189429">
    <property type="component" value="Unassembled WGS sequence"/>
</dbReference>
<evidence type="ECO:0000313" key="2">
    <source>
        <dbReference type="EMBL" id="CAK0823433.1"/>
    </source>
</evidence>
<name>A0ABN9RWE5_9DINO</name>
<comment type="caution">
    <text evidence="2">The sequence shown here is derived from an EMBL/GenBank/DDBJ whole genome shotgun (WGS) entry which is preliminary data.</text>
</comment>
<accession>A0ABN9RWE5</accession>
<reference evidence="2" key="1">
    <citation type="submission" date="2023-10" db="EMBL/GenBank/DDBJ databases">
        <authorList>
            <person name="Chen Y."/>
            <person name="Shah S."/>
            <person name="Dougan E. K."/>
            <person name="Thang M."/>
            <person name="Chan C."/>
        </authorList>
    </citation>
    <scope>NUCLEOTIDE SEQUENCE [LARGE SCALE GENOMIC DNA]</scope>
</reference>
<protein>
    <submittedName>
        <fullName evidence="2">Uncharacterized protein</fullName>
    </submittedName>
</protein>
<evidence type="ECO:0000256" key="1">
    <source>
        <dbReference type="SAM" id="MobiDB-lite"/>
    </source>
</evidence>
<sequence length="271" mass="28302">MAVGPSAAWFAARQGWRLRCDQAVEAEQLKQMIEQMQAWHLGGGSGAPGAALDPSYDMTTDDVGAEGGVLPPGAPLVPAAAPGAGAGAVPEHCPGAQNALAVSQARQIKELLTVPADVRAIEASGQFQGEIERALTGSGHAGPTTAAPREAELIGALDRLSSQAALTVGSGRWAQGASPDLSASRGGSEETRWGSSLPADLQRAAPEIYWMMRGEGSSGARDWIAQRCRGSRSNPVQWVDLWTLSTITDFRLNDCAGDVEIMQVLAVDDMM</sequence>